<dbReference type="EMBL" id="JASCZI010212130">
    <property type="protein sequence ID" value="MED6198469.1"/>
    <property type="molecule type" value="Genomic_DNA"/>
</dbReference>
<accession>A0ABU6XK82</accession>
<evidence type="ECO:0000313" key="2">
    <source>
        <dbReference type="Proteomes" id="UP001341840"/>
    </source>
</evidence>
<proteinExistence type="predicted"/>
<comment type="caution">
    <text evidence="1">The sequence shown here is derived from an EMBL/GenBank/DDBJ whole genome shotgun (WGS) entry which is preliminary data.</text>
</comment>
<organism evidence="1 2">
    <name type="scientific">Stylosanthes scabra</name>
    <dbReference type="NCBI Taxonomy" id="79078"/>
    <lineage>
        <taxon>Eukaryota</taxon>
        <taxon>Viridiplantae</taxon>
        <taxon>Streptophyta</taxon>
        <taxon>Embryophyta</taxon>
        <taxon>Tracheophyta</taxon>
        <taxon>Spermatophyta</taxon>
        <taxon>Magnoliopsida</taxon>
        <taxon>eudicotyledons</taxon>
        <taxon>Gunneridae</taxon>
        <taxon>Pentapetalae</taxon>
        <taxon>rosids</taxon>
        <taxon>fabids</taxon>
        <taxon>Fabales</taxon>
        <taxon>Fabaceae</taxon>
        <taxon>Papilionoideae</taxon>
        <taxon>50 kb inversion clade</taxon>
        <taxon>dalbergioids sensu lato</taxon>
        <taxon>Dalbergieae</taxon>
        <taxon>Pterocarpus clade</taxon>
        <taxon>Stylosanthes</taxon>
    </lineage>
</organism>
<feature type="non-terminal residue" evidence="1">
    <location>
        <position position="54"/>
    </location>
</feature>
<name>A0ABU6XK82_9FABA</name>
<reference evidence="1 2" key="1">
    <citation type="journal article" date="2023" name="Plants (Basel)">
        <title>Bridging the Gap: Combining Genomics and Transcriptomics Approaches to Understand Stylosanthes scabra, an Orphan Legume from the Brazilian Caatinga.</title>
        <authorList>
            <person name="Ferreira-Neto J.R.C."/>
            <person name="da Silva M.D."/>
            <person name="Binneck E."/>
            <person name="de Melo N.F."/>
            <person name="da Silva R.H."/>
            <person name="de Melo A.L.T.M."/>
            <person name="Pandolfi V."/>
            <person name="Bustamante F.O."/>
            <person name="Brasileiro-Vidal A.C."/>
            <person name="Benko-Iseppon A.M."/>
        </authorList>
    </citation>
    <scope>NUCLEOTIDE SEQUENCE [LARGE SCALE GENOMIC DNA]</scope>
    <source>
        <tissue evidence="1">Leaves</tissue>
    </source>
</reference>
<protein>
    <submittedName>
        <fullName evidence="1">Uncharacterized protein</fullName>
    </submittedName>
</protein>
<gene>
    <name evidence="1" type="ORF">PIB30_066591</name>
</gene>
<evidence type="ECO:0000313" key="1">
    <source>
        <dbReference type="EMBL" id="MED6198469.1"/>
    </source>
</evidence>
<keyword evidence="2" id="KW-1185">Reference proteome</keyword>
<sequence length="54" mass="5830">MPSLTRLNLGSQAKCMHVNHSFSSSLVTLDWTLPAAGAIKLNCDASRMQNIDAI</sequence>
<dbReference type="Proteomes" id="UP001341840">
    <property type="component" value="Unassembled WGS sequence"/>
</dbReference>